<dbReference type="Gene3D" id="1.20.1260.10">
    <property type="match status" value="1"/>
</dbReference>
<dbReference type="InterPro" id="IPR009078">
    <property type="entry name" value="Ferritin-like_SF"/>
</dbReference>
<dbReference type="EMBL" id="BDGG01000002">
    <property type="protein sequence ID" value="GAU94437.1"/>
    <property type="molecule type" value="Genomic_DNA"/>
</dbReference>
<feature type="chain" id="PRO_5008898013" evidence="1">
    <location>
        <begin position="21"/>
        <end position="316"/>
    </location>
</feature>
<sequence>MNCIKVALFVAACLVGGGLGGGNRGMSRNQDAYAEKMDMTLDALNFLLGVEHLASAFYVQAVNNFTADDFKAAGLAQRDYDQFVGVRNNEVDHRDTLISVIKSLGGKPNPPCKYTFPVTDVASVLKVSRTLENADKPAYLGALRDIKSVELRTSVQGALSGDSAHAAFFAYLTGKAPAPGPVDGPLTQRHIATLAQDFIVSCPYPAPKPFPKLTLSPQSGPVGTVVATTCAQDVDTNGVMCAIISGNQGTLMQRPGQAKDGSGAATCTIPPGVKGILFIAWVRGRDVLNVGVDDSSTVCGPNYFLLSALGDAVPGV</sequence>
<feature type="binding site" evidence="4 6">
    <location>
        <position position="90"/>
    </location>
    <ligand>
        <name>Zn(2+)</name>
        <dbReference type="ChEBI" id="CHEBI:29105"/>
        <label>1</label>
    </ligand>
</feature>
<reference evidence="2 3" key="1">
    <citation type="journal article" date="2016" name="Nat. Commun.">
        <title>Extremotolerant tardigrade genome and improved radiotolerance of human cultured cells by tardigrade-unique protein.</title>
        <authorList>
            <person name="Hashimoto T."/>
            <person name="Horikawa D.D."/>
            <person name="Saito Y."/>
            <person name="Kuwahara H."/>
            <person name="Kozuka-Hata H."/>
            <person name="Shin-I T."/>
            <person name="Minakuchi Y."/>
            <person name="Ohishi K."/>
            <person name="Motoyama A."/>
            <person name="Aizu T."/>
            <person name="Enomoto A."/>
            <person name="Kondo K."/>
            <person name="Tanaka S."/>
            <person name="Hara Y."/>
            <person name="Koshikawa S."/>
            <person name="Sagara H."/>
            <person name="Miura T."/>
            <person name="Yokobori S."/>
            <person name="Miyagawa K."/>
            <person name="Suzuki Y."/>
            <person name="Kubo T."/>
            <person name="Oyama M."/>
            <person name="Kohara Y."/>
            <person name="Fujiyama A."/>
            <person name="Arakawa K."/>
            <person name="Katayama T."/>
            <person name="Toyoda A."/>
            <person name="Kunieda T."/>
        </authorList>
    </citation>
    <scope>NUCLEOTIDE SEQUENCE [LARGE SCALE GENOMIC DNA]</scope>
    <source>
        <strain evidence="2 3">YOKOZUNA-1</strain>
    </source>
</reference>
<organism evidence="2 3">
    <name type="scientific">Ramazzottius varieornatus</name>
    <name type="common">Water bear</name>
    <name type="synonym">Tardigrade</name>
    <dbReference type="NCBI Taxonomy" id="947166"/>
    <lineage>
        <taxon>Eukaryota</taxon>
        <taxon>Metazoa</taxon>
        <taxon>Ecdysozoa</taxon>
        <taxon>Tardigrada</taxon>
        <taxon>Eutardigrada</taxon>
        <taxon>Parachela</taxon>
        <taxon>Hypsibioidea</taxon>
        <taxon>Ramazzottiidae</taxon>
        <taxon>Ramazzottius</taxon>
    </lineage>
</organism>
<dbReference type="SUPFAM" id="SSF47240">
    <property type="entry name" value="Ferritin-like"/>
    <property type="match status" value="1"/>
</dbReference>
<dbReference type="OrthoDB" id="1001765at2759"/>
<name>A0A1D1V463_RAMVA</name>
<dbReference type="SMR" id="A0A1D1V463"/>
<dbReference type="PDB" id="8KCE">
    <property type="method" value="X-ray"/>
    <property type="resolution" value="1.05 A"/>
    <property type="chains" value="A=20-316"/>
</dbReference>
<evidence type="ECO:0000313" key="3">
    <source>
        <dbReference type="Proteomes" id="UP000186922"/>
    </source>
</evidence>
<feature type="binding site" evidence="6">
    <location>
        <position position="135"/>
    </location>
    <ligand>
        <name>Zn(2+)</name>
        <dbReference type="ChEBI" id="CHEBI:29105"/>
        <label>2</label>
    </ligand>
</feature>
<dbReference type="CDD" id="cd00657">
    <property type="entry name" value="Ferritin_like"/>
    <property type="match status" value="1"/>
</dbReference>
<keyword evidence="1" id="KW-0732">Signal</keyword>
<protein>
    <submittedName>
        <fullName evidence="2">Uncharacterized protein</fullName>
    </submittedName>
</protein>
<keyword evidence="4 5" id="KW-0002">3D-structure</keyword>
<reference evidence="4 5" key="3">
    <citation type="journal article" date="2024" name="FEBS J.">
        <title>Metabolite phosphatase from anhydrobiotic tardigrades.</title>
        <authorList>
            <person name="Kato S."/>
            <person name="Deguchi K."/>
            <person name="Obana M."/>
            <person name="Fujio Y."/>
            <person name="Fukuda Y."/>
            <person name="Inoue T."/>
        </authorList>
    </citation>
    <scope>X-RAY CRYSTALLOGRAPHY (1.05 ANGSTROMS) OF 20-316 IN COMPLEX WITH MG(2+) AND ZN(2+)</scope>
    <scope>DISULFIDE BONDS</scope>
</reference>
<feature type="binding site" evidence="6">
    <location>
        <position position="90"/>
    </location>
    <ligand>
        <name>Zn(2+)</name>
        <dbReference type="ChEBI" id="CHEBI:29105"/>
        <label>2</label>
    </ligand>
</feature>
<evidence type="ECO:0000256" key="1">
    <source>
        <dbReference type="SAM" id="SignalP"/>
    </source>
</evidence>
<feature type="disulfide bond" evidence="4 5">
    <location>
        <begin position="241"/>
        <end position="267"/>
    </location>
</feature>
<dbReference type="PDB" id="8X1K">
    <property type="method" value="X-ray"/>
    <property type="resolution" value="2.55 A"/>
    <property type="chains" value="A/B=20-316"/>
</dbReference>
<feature type="binding site" evidence="4 6">
    <location>
        <position position="162"/>
    </location>
    <ligand>
        <name>Zn(2+)</name>
        <dbReference type="ChEBI" id="CHEBI:29105"/>
        <label>1</label>
    </ligand>
</feature>
<feature type="disulfide bond" evidence="4 5">
    <location>
        <begin position="112"/>
        <end position="202"/>
    </location>
</feature>
<evidence type="ECO:0007829" key="7">
    <source>
        <dbReference type="PDB" id="8X1K"/>
    </source>
</evidence>
<feature type="disulfide bond" evidence="4 5">
    <location>
        <begin position="230"/>
        <end position="299"/>
    </location>
</feature>
<evidence type="ECO:0007829" key="6">
    <source>
        <dbReference type="PDB" id="8WAI"/>
    </source>
</evidence>
<feature type="binding site" evidence="4 6">
    <location>
        <position position="93"/>
    </location>
    <ligand>
        <name>Zn(2+)</name>
        <dbReference type="ChEBI" id="CHEBI:29105"/>
        <label>1</label>
    </ligand>
</feature>
<feature type="signal peptide" evidence="1">
    <location>
        <begin position="1"/>
        <end position="20"/>
    </location>
</feature>
<reference evidence="7" key="2">
    <citation type="submission" date="2023-11" db="PDB data bank">
        <title>Metabolite phosphatase from anhydrobiotic tardigrades.</title>
        <authorList>
            <person name="Kato S."/>
            <person name="Fukuda Y."/>
            <person name="Inoue T."/>
        </authorList>
    </citation>
    <scope>X-RAY CRYSTALLOGRAPHY (2.55 ANGSTROMS) OF 20-316</scope>
    <scope>DISULFIDE BONDS</scope>
</reference>
<dbReference type="Pfam" id="PF13668">
    <property type="entry name" value="Ferritin_2"/>
    <property type="match status" value="1"/>
</dbReference>
<feature type="binding site" evidence="4">
    <location>
        <position position="135"/>
    </location>
    <ligand>
        <name>Mg(2+)</name>
        <dbReference type="ChEBI" id="CHEBI:18420"/>
    </ligand>
</feature>
<feature type="binding site" evidence="4">
    <location>
        <position position="90"/>
    </location>
    <ligand>
        <name>Mg(2+)</name>
        <dbReference type="ChEBI" id="CHEBI:18420"/>
    </ligand>
</feature>
<feature type="binding site" evidence="4">
    <location>
        <position position="132"/>
    </location>
    <ligand>
        <name>Mg(2+)</name>
        <dbReference type="ChEBI" id="CHEBI:18420"/>
    </ligand>
</feature>
<gene>
    <name evidence="2" type="primary">RvY_06210-1</name>
    <name evidence="2" type="synonym">RvY_06210.1</name>
    <name evidence="2" type="ORF">RvY_06210</name>
</gene>
<feature type="binding site" evidence="6">
    <location>
        <position position="132"/>
    </location>
    <ligand>
        <name>Zn(2+)</name>
        <dbReference type="ChEBI" id="CHEBI:29105"/>
        <label>2</label>
    </ligand>
</feature>
<keyword evidence="4 6" id="KW-0862">Zinc</keyword>
<dbReference type="InterPro" id="IPR012347">
    <property type="entry name" value="Ferritin-like"/>
</dbReference>
<dbReference type="AlphaFoldDB" id="A0A1D1V463"/>
<proteinExistence type="evidence at protein level"/>
<evidence type="ECO:0007829" key="4">
    <source>
        <dbReference type="PDB" id="8KCE"/>
    </source>
</evidence>
<comment type="caution">
    <text evidence="2">The sequence shown here is derived from an EMBL/GenBank/DDBJ whole genome shotgun (WGS) entry which is preliminary data.</text>
</comment>
<dbReference type="Proteomes" id="UP000186922">
    <property type="component" value="Unassembled WGS sequence"/>
</dbReference>
<accession>A0A1D1V463</accession>
<keyword evidence="4 6" id="KW-0479">Metal-binding</keyword>
<evidence type="ECO:0007829" key="5">
    <source>
        <dbReference type="PDB" id="8W9K"/>
    </source>
</evidence>
<feature type="binding site" evidence="6">
    <location>
        <position position="162"/>
    </location>
    <ligand>
        <name>Zn(2+)</name>
        <dbReference type="ChEBI" id="CHEBI:29105"/>
        <label>2</label>
    </ligand>
</feature>
<feature type="binding site" evidence="4 6">
    <location>
        <position position="51"/>
    </location>
    <ligand>
        <name>Zn(2+)</name>
        <dbReference type="ChEBI" id="CHEBI:29105"/>
        <label>1</label>
    </ligand>
</feature>
<dbReference type="PDB" id="8W9K">
    <property type="method" value="X-ray"/>
    <property type="resolution" value="1.70 A"/>
    <property type="chains" value="A/B/C/D=20-316"/>
</dbReference>
<feature type="binding site" evidence="4">
    <location>
        <position position="162"/>
    </location>
    <ligand>
        <name>Mg(2+)</name>
        <dbReference type="ChEBI" id="CHEBI:18420"/>
    </ligand>
</feature>
<dbReference type="PDB" id="8WAI">
    <property type="method" value="X-ray"/>
    <property type="resolution" value="1.45 A"/>
    <property type="chains" value="A/B=20-316"/>
</dbReference>
<dbReference type="STRING" id="947166.A0A1D1V463"/>
<keyword evidence="3" id="KW-1185">Reference proteome</keyword>
<evidence type="ECO:0000313" key="2">
    <source>
        <dbReference type="EMBL" id="GAU94437.1"/>
    </source>
</evidence>
<dbReference type="GO" id="GO:0046872">
    <property type="term" value="F:metal ion binding"/>
    <property type="evidence" value="ECO:0007669"/>
    <property type="project" value="UniProtKB-KW"/>
</dbReference>